<dbReference type="PANTHER" id="PTHR42860">
    <property type="entry name" value="VITAMIN B12-BINDING PROTEIN"/>
    <property type="match status" value="1"/>
</dbReference>
<dbReference type="InterPro" id="IPR002491">
    <property type="entry name" value="ABC_transptr_periplasmic_BD"/>
</dbReference>
<reference evidence="2" key="1">
    <citation type="submission" date="2023-03" db="EMBL/GenBank/DDBJ databases">
        <authorList>
            <person name="Steffen K."/>
            <person name="Cardenas P."/>
        </authorList>
    </citation>
    <scope>NUCLEOTIDE SEQUENCE</scope>
</reference>
<keyword evidence="3" id="KW-1185">Reference proteome</keyword>
<sequence length="92" mass="10589">MDELAESEPDVLVLMPCGMDANRAREEFEALENLEEWRRLPAVANGRAYFVDSGAYFSRSGPRLVDGLEQMAQIFHPDMFTETNPEYTIWDE</sequence>
<evidence type="ECO:0000259" key="1">
    <source>
        <dbReference type="PROSITE" id="PS50983"/>
    </source>
</evidence>
<dbReference type="PANTHER" id="PTHR42860:SF1">
    <property type="entry name" value="VITAMIN B12-BINDING PROTEIN"/>
    <property type="match status" value="1"/>
</dbReference>
<evidence type="ECO:0000313" key="2">
    <source>
        <dbReference type="EMBL" id="CAI7992400.1"/>
    </source>
</evidence>
<dbReference type="AlphaFoldDB" id="A0AA35QUB4"/>
<dbReference type="InterPro" id="IPR051030">
    <property type="entry name" value="Vitamin_B12-ABC_binding"/>
</dbReference>
<accession>A0AA35QUB4</accession>
<organism evidence="2 3">
    <name type="scientific">Geodia barretti</name>
    <name type="common">Barrett's horny sponge</name>
    <dbReference type="NCBI Taxonomy" id="519541"/>
    <lineage>
        <taxon>Eukaryota</taxon>
        <taxon>Metazoa</taxon>
        <taxon>Porifera</taxon>
        <taxon>Demospongiae</taxon>
        <taxon>Heteroscleromorpha</taxon>
        <taxon>Tetractinellida</taxon>
        <taxon>Astrophorina</taxon>
        <taxon>Geodiidae</taxon>
        <taxon>Geodia</taxon>
    </lineage>
</organism>
<comment type="caution">
    <text evidence="2">The sequence shown here is derived from an EMBL/GenBank/DDBJ whole genome shotgun (WGS) entry which is preliminary data.</text>
</comment>
<dbReference type="Proteomes" id="UP001174909">
    <property type="component" value="Unassembled WGS sequence"/>
</dbReference>
<protein>
    <recommendedName>
        <fullName evidence="1">Fe/B12 periplasmic-binding domain-containing protein</fullName>
    </recommendedName>
</protein>
<name>A0AA35QUB4_GEOBA</name>
<feature type="domain" description="Fe/B12 periplasmic-binding" evidence="1">
    <location>
        <begin position="1"/>
        <end position="79"/>
    </location>
</feature>
<gene>
    <name evidence="2" type="ORF">GBAR_LOCUS984</name>
</gene>
<dbReference type="PROSITE" id="PS50983">
    <property type="entry name" value="FE_B12_PBP"/>
    <property type="match status" value="1"/>
</dbReference>
<dbReference type="Gene3D" id="3.40.50.1980">
    <property type="entry name" value="Nitrogenase molybdenum iron protein domain"/>
    <property type="match status" value="1"/>
</dbReference>
<dbReference type="EMBL" id="CASHTH010000144">
    <property type="protein sequence ID" value="CAI7992400.1"/>
    <property type="molecule type" value="Genomic_DNA"/>
</dbReference>
<evidence type="ECO:0000313" key="3">
    <source>
        <dbReference type="Proteomes" id="UP001174909"/>
    </source>
</evidence>
<proteinExistence type="predicted"/>
<dbReference type="SUPFAM" id="SSF53807">
    <property type="entry name" value="Helical backbone' metal receptor"/>
    <property type="match status" value="1"/>
</dbReference>